<organism evidence="2 3">
    <name type="scientific">Celeribacter neptunius</name>
    <dbReference type="NCBI Taxonomy" id="588602"/>
    <lineage>
        <taxon>Bacteria</taxon>
        <taxon>Pseudomonadati</taxon>
        <taxon>Pseudomonadota</taxon>
        <taxon>Alphaproteobacteria</taxon>
        <taxon>Rhodobacterales</taxon>
        <taxon>Roseobacteraceae</taxon>
        <taxon>Celeribacter</taxon>
    </lineage>
</organism>
<dbReference type="AlphaFoldDB" id="A0A1I3IRA3"/>
<evidence type="ECO:0000256" key="1">
    <source>
        <dbReference type="SAM" id="Phobius"/>
    </source>
</evidence>
<protein>
    <submittedName>
        <fullName evidence="2">Uncharacterized protein</fullName>
    </submittedName>
</protein>
<proteinExistence type="predicted"/>
<sequence length="62" mass="7037">MHLYFVGFTYGAFAMAPLLFVVFAARTLKADSDARQLAYREVLDENRDAVPVMAQASWYFPS</sequence>
<keyword evidence="1" id="KW-0812">Transmembrane</keyword>
<keyword evidence="3" id="KW-1185">Reference proteome</keyword>
<accession>A0A1I3IRA3</accession>
<evidence type="ECO:0000313" key="2">
    <source>
        <dbReference type="EMBL" id="SFI50293.1"/>
    </source>
</evidence>
<dbReference type="EMBL" id="FORH01000001">
    <property type="protein sequence ID" value="SFI50293.1"/>
    <property type="molecule type" value="Genomic_DNA"/>
</dbReference>
<keyword evidence="1" id="KW-0472">Membrane</keyword>
<dbReference type="RefSeq" id="WP_143093007.1">
    <property type="nucleotide sequence ID" value="NZ_FORH01000001.1"/>
</dbReference>
<reference evidence="3" key="1">
    <citation type="submission" date="2016-10" db="EMBL/GenBank/DDBJ databases">
        <authorList>
            <person name="Varghese N."/>
            <person name="Submissions S."/>
        </authorList>
    </citation>
    <scope>NUCLEOTIDE SEQUENCE [LARGE SCALE GENOMIC DNA]</scope>
    <source>
        <strain evidence="3">DSM 26471</strain>
    </source>
</reference>
<gene>
    <name evidence="2" type="ORF">SAMN04487991_0104</name>
</gene>
<feature type="transmembrane region" description="Helical" evidence="1">
    <location>
        <begin position="6"/>
        <end position="25"/>
    </location>
</feature>
<name>A0A1I3IRA3_9RHOB</name>
<evidence type="ECO:0000313" key="3">
    <source>
        <dbReference type="Proteomes" id="UP000199630"/>
    </source>
</evidence>
<dbReference type="Proteomes" id="UP000199630">
    <property type="component" value="Unassembled WGS sequence"/>
</dbReference>
<keyword evidence="1" id="KW-1133">Transmembrane helix</keyword>